<dbReference type="GO" id="GO:0002953">
    <property type="term" value="F:5'-deoxynucleotidase activity"/>
    <property type="evidence" value="ECO:0007669"/>
    <property type="project" value="UniProtKB-EC"/>
</dbReference>
<gene>
    <name evidence="9" type="ORF">DP114_09015</name>
</gene>
<comment type="catalytic activity">
    <reaction evidence="1">
        <text>a 2'-deoxyribonucleoside 5'-phosphate + H2O = a 2'-deoxyribonucleoside + phosphate</text>
        <dbReference type="Rhea" id="RHEA:36167"/>
        <dbReference type="ChEBI" id="CHEBI:15377"/>
        <dbReference type="ChEBI" id="CHEBI:18274"/>
        <dbReference type="ChEBI" id="CHEBI:43474"/>
        <dbReference type="ChEBI" id="CHEBI:65317"/>
        <dbReference type="EC" id="3.1.3.89"/>
    </reaction>
</comment>
<dbReference type="GO" id="GO:0046872">
    <property type="term" value="F:metal ion binding"/>
    <property type="evidence" value="ECO:0007669"/>
    <property type="project" value="UniProtKB-KW"/>
</dbReference>
<comment type="cofactor">
    <cofactor evidence="2">
        <name>Mn(2+)</name>
        <dbReference type="ChEBI" id="CHEBI:29035"/>
    </cofactor>
</comment>
<evidence type="ECO:0000256" key="1">
    <source>
        <dbReference type="ARBA" id="ARBA00001638"/>
    </source>
</evidence>
<dbReference type="GO" id="GO:0005737">
    <property type="term" value="C:cytoplasm"/>
    <property type="evidence" value="ECO:0007669"/>
    <property type="project" value="TreeGrafter"/>
</dbReference>
<dbReference type="CDD" id="cd00077">
    <property type="entry name" value="HDc"/>
    <property type="match status" value="1"/>
</dbReference>
<evidence type="ECO:0000313" key="9">
    <source>
        <dbReference type="EMBL" id="QDL08025.1"/>
    </source>
</evidence>
<dbReference type="KEGG" id="bsen:DP114_09015"/>
<dbReference type="Proteomes" id="UP000503129">
    <property type="component" value="Chromosome"/>
</dbReference>
<proteinExistence type="predicted"/>
<dbReference type="Pfam" id="PF13023">
    <property type="entry name" value="HD_3"/>
    <property type="match status" value="1"/>
</dbReference>
<dbReference type="SUPFAM" id="SSF109604">
    <property type="entry name" value="HD-domain/PDEase-like"/>
    <property type="match status" value="1"/>
</dbReference>
<dbReference type="InterPro" id="IPR039356">
    <property type="entry name" value="YfbR/HDDC2"/>
</dbReference>
<dbReference type="PANTHER" id="PTHR11845:SF13">
    <property type="entry name" value="5'-DEOXYNUCLEOTIDASE HDDC2"/>
    <property type="match status" value="1"/>
</dbReference>
<dbReference type="FunFam" id="1.10.3210.10:FF:000035">
    <property type="entry name" value="HD family hydrolase"/>
    <property type="match status" value="1"/>
</dbReference>
<keyword evidence="6" id="KW-0479">Metal-binding</keyword>
<accession>A0A856M9Z4</accession>
<evidence type="ECO:0000313" key="10">
    <source>
        <dbReference type="Proteomes" id="UP000503129"/>
    </source>
</evidence>
<evidence type="ECO:0000256" key="5">
    <source>
        <dbReference type="ARBA" id="ARBA00012964"/>
    </source>
</evidence>
<evidence type="ECO:0000259" key="8">
    <source>
        <dbReference type="SMART" id="SM00471"/>
    </source>
</evidence>
<dbReference type="RefSeq" id="WP_169266605.1">
    <property type="nucleotide sequence ID" value="NZ_CAWOXK010000001.1"/>
</dbReference>
<evidence type="ECO:0000256" key="3">
    <source>
        <dbReference type="ARBA" id="ARBA00001941"/>
    </source>
</evidence>
<keyword evidence="10" id="KW-1185">Reference proteome</keyword>
<evidence type="ECO:0000256" key="6">
    <source>
        <dbReference type="ARBA" id="ARBA00022723"/>
    </source>
</evidence>
<dbReference type="SMART" id="SM00471">
    <property type="entry name" value="HDc"/>
    <property type="match status" value="1"/>
</dbReference>
<name>A0A856M9Z4_9CYAN</name>
<evidence type="ECO:0000256" key="4">
    <source>
        <dbReference type="ARBA" id="ARBA00011738"/>
    </source>
</evidence>
<dbReference type="Gene3D" id="1.10.3210.10">
    <property type="entry name" value="Hypothetical protein af1432"/>
    <property type="match status" value="1"/>
</dbReference>
<comment type="subunit">
    <text evidence="4">Homodimer.</text>
</comment>
<dbReference type="EMBL" id="CP030118">
    <property type="protein sequence ID" value="QDL08025.1"/>
    <property type="molecule type" value="Genomic_DNA"/>
</dbReference>
<dbReference type="InterPro" id="IPR003607">
    <property type="entry name" value="HD/PDEase_dom"/>
</dbReference>
<comment type="cofactor">
    <cofactor evidence="3">
        <name>Co(2+)</name>
        <dbReference type="ChEBI" id="CHEBI:48828"/>
    </cofactor>
</comment>
<dbReference type="PANTHER" id="PTHR11845">
    <property type="entry name" value="5'-DEOXYNUCLEOTIDASE HDDC2"/>
    <property type="match status" value="1"/>
</dbReference>
<dbReference type="EC" id="3.1.3.89" evidence="5"/>
<protein>
    <recommendedName>
        <fullName evidence="5">5'-deoxynucleotidase</fullName>
        <ecNumber evidence="5">3.1.3.89</ecNumber>
    </recommendedName>
</protein>
<evidence type="ECO:0000256" key="7">
    <source>
        <dbReference type="ARBA" id="ARBA00022801"/>
    </source>
</evidence>
<sequence>MHTKAALPITLLNGKQTLPIIEAYFEFNHLKHLYRQGWLNHGIQPKSCESVAEHSFCVALLALFLADEYHLELDTTKVIRMALIHDLGEVYAGDFTPKDAIEKNQKYQLEKQSILQVLNKLPHGLEWIALWEEYEKGESAESQFVHQLDRLEMALQASVYEHLELANLSVFFQSANQALSAQQLKSISRALKDLRD</sequence>
<keyword evidence="7" id="KW-0378">Hydrolase</keyword>
<feature type="domain" description="HD/PDEase" evidence="8">
    <location>
        <begin position="47"/>
        <end position="163"/>
    </location>
</feature>
<evidence type="ECO:0000256" key="2">
    <source>
        <dbReference type="ARBA" id="ARBA00001936"/>
    </source>
</evidence>
<organism evidence="9 10">
    <name type="scientific">Brasilonema sennae CENA114</name>
    <dbReference type="NCBI Taxonomy" id="415709"/>
    <lineage>
        <taxon>Bacteria</taxon>
        <taxon>Bacillati</taxon>
        <taxon>Cyanobacteriota</taxon>
        <taxon>Cyanophyceae</taxon>
        <taxon>Nostocales</taxon>
        <taxon>Scytonemataceae</taxon>
        <taxon>Brasilonema</taxon>
        <taxon>Bromeliae group (in: Brasilonema)</taxon>
    </lineage>
</organism>
<reference evidence="9 10" key="1">
    <citation type="submission" date="2018-06" db="EMBL/GenBank/DDBJ databases">
        <title>Comparative genomics of Brasilonema spp. strains.</title>
        <authorList>
            <person name="Alvarenga D.O."/>
            <person name="Fiore M.F."/>
            <person name="Varani A.M."/>
        </authorList>
    </citation>
    <scope>NUCLEOTIDE SEQUENCE [LARGE SCALE GENOMIC DNA]</scope>
    <source>
        <strain evidence="9 10">CENA114</strain>
    </source>
</reference>
<dbReference type="InterPro" id="IPR006674">
    <property type="entry name" value="HD_domain"/>
</dbReference>
<dbReference type="AlphaFoldDB" id="A0A856M9Z4"/>